<feature type="signal peptide" evidence="8">
    <location>
        <begin position="1"/>
        <end position="19"/>
    </location>
</feature>
<keyword evidence="5 6" id="KW-0408">Iron</keyword>
<dbReference type="InterPro" id="IPR015984">
    <property type="entry name" value="Cyt_c_prime_subgr"/>
</dbReference>
<dbReference type="RefSeq" id="WP_168146454.1">
    <property type="nucleotide sequence ID" value="NZ_JAAVXB010000001.1"/>
</dbReference>
<dbReference type="SUPFAM" id="SSF47175">
    <property type="entry name" value="Cytochromes"/>
    <property type="match status" value="1"/>
</dbReference>
<keyword evidence="10" id="KW-1185">Reference proteome</keyword>
<evidence type="ECO:0000256" key="6">
    <source>
        <dbReference type="PIRSR" id="PIRSR000027-1"/>
    </source>
</evidence>
<proteinExistence type="predicted"/>
<dbReference type="EMBL" id="JAAVXB010000001">
    <property type="protein sequence ID" value="NKF21221.1"/>
    <property type="molecule type" value="Genomic_DNA"/>
</dbReference>
<feature type="chain" id="PRO_5037149176" evidence="8">
    <location>
        <begin position="20"/>
        <end position="159"/>
    </location>
</feature>
<feature type="binding site" description="covalent" evidence="7">
    <location>
        <position position="149"/>
    </location>
    <ligand>
        <name>heme c</name>
        <dbReference type="ChEBI" id="CHEBI:61717"/>
    </ligand>
</feature>
<sequence>MKPRHLIVPFAVASVFAIAACHQKPQVDPAIEAAIKTRHDGFKQIGGAMKKIGDTLKSGGSLNPELTEAAHTMNQEAVKIKDWFPAGSGPESGLKTGAKPEIWEKPDEFAQKRDALVTEVGKLTAAADAGDAAGFAEQVPAVGQACKSCHEEFRNKDEH</sequence>
<feature type="binding site" description="axial binding residue" evidence="6">
    <location>
        <position position="150"/>
    </location>
    <ligand>
        <name>heme c</name>
        <dbReference type="ChEBI" id="CHEBI:61717"/>
    </ligand>
    <ligandPart>
        <name>Fe</name>
        <dbReference type="ChEBI" id="CHEBI:18248"/>
    </ligandPart>
</feature>
<organism evidence="9 10">
    <name type="scientific">Solimonas marina</name>
    <dbReference type="NCBI Taxonomy" id="2714601"/>
    <lineage>
        <taxon>Bacteria</taxon>
        <taxon>Pseudomonadati</taxon>
        <taxon>Pseudomonadota</taxon>
        <taxon>Gammaproteobacteria</taxon>
        <taxon>Nevskiales</taxon>
        <taxon>Nevskiaceae</taxon>
        <taxon>Solimonas</taxon>
    </lineage>
</organism>
<protein>
    <submittedName>
        <fullName evidence="9">Cytochrome c</fullName>
    </submittedName>
</protein>
<dbReference type="InterPro" id="IPR012127">
    <property type="entry name" value="Cyt_c_prime"/>
</dbReference>
<comment type="caution">
    <text evidence="9">The sequence shown here is derived from an EMBL/GenBank/DDBJ whole genome shotgun (WGS) entry which is preliminary data.</text>
</comment>
<dbReference type="GO" id="GO:0009055">
    <property type="term" value="F:electron transfer activity"/>
    <property type="evidence" value="ECO:0007669"/>
    <property type="project" value="InterPro"/>
</dbReference>
<dbReference type="GO" id="GO:0042597">
    <property type="term" value="C:periplasmic space"/>
    <property type="evidence" value="ECO:0007669"/>
    <property type="project" value="InterPro"/>
</dbReference>
<dbReference type="Proteomes" id="UP000653472">
    <property type="component" value="Unassembled WGS sequence"/>
</dbReference>
<evidence type="ECO:0000256" key="7">
    <source>
        <dbReference type="PIRSR" id="PIRSR000027-2"/>
    </source>
</evidence>
<dbReference type="Gene3D" id="1.20.120.10">
    <property type="entry name" value="Cytochrome c/b562"/>
    <property type="match status" value="1"/>
</dbReference>
<dbReference type="GO" id="GO:0020037">
    <property type="term" value="F:heme binding"/>
    <property type="evidence" value="ECO:0007669"/>
    <property type="project" value="InterPro"/>
</dbReference>
<evidence type="ECO:0000256" key="4">
    <source>
        <dbReference type="ARBA" id="ARBA00022982"/>
    </source>
</evidence>
<feature type="binding site" description="covalent" evidence="7">
    <location>
        <position position="146"/>
    </location>
    <ligand>
        <name>heme c</name>
        <dbReference type="ChEBI" id="CHEBI:61717"/>
    </ligand>
</feature>
<evidence type="ECO:0000256" key="3">
    <source>
        <dbReference type="ARBA" id="ARBA00022723"/>
    </source>
</evidence>
<dbReference type="Pfam" id="PF01322">
    <property type="entry name" value="Cytochrom_C_2"/>
    <property type="match status" value="1"/>
</dbReference>
<evidence type="ECO:0000256" key="5">
    <source>
        <dbReference type="ARBA" id="ARBA00023004"/>
    </source>
</evidence>
<dbReference type="PROSITE" id="PS51257">
    <property type="entry name" value="PROKAR_LIPOPROTEIN"/>
    <property type="match status" value="1"/>
</dbReference>
<keyword evidence="1" id="KW-0813">Transport</keyword>
<dbReference type="PRINTS" id="PR00608">
    <property type="entry name" value="CYTCHROMECII"/>
</dbReference>
<reference evidence="9" key="1">
    <citation type="submission" date="2020-03" db="EMBL/GenBank/DDBJ databases">
        <title>Solimonas marina sp. nov., isolated from deep seawater of the Pacific Ocean.</title>
        <authorList>
            <person name="Liu X."/>
            <person name="Lai Q."/>
            <person name="Sun F."/>
            <person name="Gai Y."/>
            <person name="Li G."/>
            <person name="Shao Z."/>
        </authorList>
    </citation>
    <scope>NUCLEOTIDE SEQUENCE</scope>
    <source>
        <strain evidence="9">C16B3</strain>
    </source>
</reference>
<evidence type="ECO:0000256" key="2">
    <source>
        <dbReference type="ARBA" id="ARBA00022617"/>
    </source>
</evidence>
<dbReference type="GO" id="GO:0022900">
    <property type="term" value="P:electron transport chain"/>
    <property type="evidence" value="ECO:0007669"/>
    <property type="project" value="InterPro"/>
</dbReference>
<keyword evidence="8" id="KW-0732">Signal</keyword>
<dbReference type="PROSITE" id="PS51009">
    <property type="entry name" value="CYTCII"/>
    <property type="match status" value="1"/>
</dbReference>
<keyword evidence="4" id="KW-0249">Electron transport</keyword>
<gene>
    <name evidence="9" type="ORF">G7Y82_02750</name>
</gene>
<dbReference type="InterPro" id="IPR010980">
    <property type="entry name" value="Cyt_c/b562"/>
</dbReference>
<name>A0A969W5V6_9GAMM</name>
<dbReference type="InterPro" id="IPR002321">
    <property type="entry name" value="Cyt_c_II"/>
</dbReference>
<dbReference type="AlphaFoldDB" id="A0A969W5V6"/>
<evidence type="ECO:0000313" key="9">
    <source>
        <dbReference type="EMBL" id="NKF21221.1"/>
    </source>
</evidence>
<dbReference type="PIRSF" id="PIRSF000027">
    <property type="entry name" value="Cytc_c_prime"/>
    <property type="match status" value="1"/>
</dbReference>
<accession>A0A969W5V6</accession>
<evidence type="ECO:0000256" key="1">
    <source>
        <dbReference type="ARBA" id="ARBA00022448"/>
    </source>
</evidence>
<dbReference type="GO" id="GO:0005506">
    <property type="term" value="F:iron ion binding"/>
    <property type="evidence" value="ECO:0007669"/>
    <property type="project" value="InterPro"/>
</dbReference>
<keyword evidence="3 6" id="KW-0479">Metal-binding</keyword>
<evidence type="ECO:0000313" key="10">
    <source>
        <dbReference type="Proteomes" id="UP000653472"/>
    </source>
</evidence>
<comment type="PTM">
    <text evidence="7">Binds 1 heme group per subunit.</text>
</comment>
<evidence type="ECO:0000256" key="8">
    <source>
        <dbReference type="SAM" id="SignalP"/>
    </source>
</evidence>
<keyword evidence="2 7" id="KW-0349">Heme</keyword>